<dbReference type="FunFam" id="3.30.565.10:FF:000010">
    <property type="entry name" value="Sensor histidine kinase RcsC"/>
    <property type="match status" value="1"/>
</dbReference>
<feature type="transmembrane region" description="Helical" evidence="6">
    <location>
        <begin position="195"/>
        <end position="216"/>
    </location>
</feature>
<dbReference type="InterPro" id="IPR011622">
    <property type="entry name" value="7TMR_DISM_rcpt_extracell_dom2"/>
</dbReference>
<dbReference type="PROSITE" id="PS50109">
    <property type="entry name" value="HIS_KIN"/>
    <property type="match status" value="1"/>
</dbReference>
<dbReference type="InterPro" id="IPR036097">
    <property type="entry name" value="HisK_dim/P_sf"/>
</dbReference>
<evidence type="ECO:0000256" key="6">
    <source>
        <dbReference type="SAM" id="Phobius"/>
    </source>
</evidence>
<gene>
    <name evidence="9" type="ORF">AB3G34_09750</name>
</gene>
<dbReference type="Gene3D" id="1.10.287.130">
    <property type="match status" value="1"/>
</dbReference>
<sequence length="794" mass="90312">MRLYNNTTKSKSKIFFFLFFFFLTNSYSQYVFHSNDLPNVISLHKQASIINVGDKTLDIEYIISNYDSLHPQALKTKNEDLGFTNDNYWGKLQLQNDSDSVLNYYLETARPITDVVELFLIDESTGEILKQQSGDNIPFSMRSFDNRKSIFNIIIKPKAKIKMFLHLKSDGEVLKMPLMLYTSRSFIDMISNEQFLFGIFYGILTIAAIIYFFFFFALGEKTFLYYSLYVVFVGLLQFSLDGFFFKYITPNGGWFSNHAVLLLAIVAAFLSGKYSEVFLKIKDNSKSFYRLFNVSYATLGVLFLCTLFIPATLSFCYIAVNVLALIFLILIVCSVIYLYYKKKKVDSLFTIGIFFLILGFTVFILNNFGMVPNNFITQNSSKFGTGLEIIFLSLSMSNLIRNLKNEKNELNRLALVRSEEMNDLKSYFLSNISHELRTPLNAIMNLIDSVSSDVEDEKIKKNCQVIKYSSHSLLSSVNDILDFSKIEKNELRLESVPFNPLHTLERIKETAELKSKDKGLEFNFSKREGFPRLVKGDEMRFSQIVNNIISNAIKFTSEGFVNFDIESQIKPDDKVSLIISISDSGVGIKKEKMDSIFDSFSQNSIDNKRKFGGLGLGLYIVKTLVDMQGGTIVMNSYPGKGTTCKITIDFESVEQPKLDVVSAEPEVYDLEGKTILVVEDNSINQMVIKMITKKWLNTNVVYANNGQEGLDAFKTNTFDIVLMDLQMPVMDGYEATIAIRNGEIGSAYANIPIIAVTADVMEGTKLRVTEIGMNDYLTKPIKKETLYQAIKKLV</sequence>
<dbReference type="SUPFAM" id="SSF55874">
    <property type="entry name" value="ATPase domain of HSP90 chaperone/DNA topoisomerase II/histidine kinase"/>
    <property type="match status" value="1"/>
</dbReference>
<evidence type="ECO:0000256" key="3">
    <source>
        <dbReference type="ARBA" id="ARBA00022553"/>
    </source>
</evidence>
<dbReference type="InterPro" id="IPR004358">
    <property type="entry name" value="Sig_transdc_His_kin-like_C"/>
</dbReference>
<name>A0AB39VYE2_9FLAO</name>
<accession>A0AB39VYE2</accession>
<dbReference type="SMART" id="SM00448">
    <property type="entry name" value="REC"/>
    <property type="match status" value="1"/>
</dbReference>
<dbReference type="InterPro" id="IPR003594">
    <property type="entry name" value="HATPase_dom"/>
</dbReference>
<dbReference type="GO" id="GO:0000155">
    <property type="term" value="F:phosphorelay sensor kinase activity"/>
    <property type="evidence" value="ECO:0007669"/>
    <property type="project" value="InterPro"/>
</dbReference>
<evidence type="ECO:0000259" key="7">
    <source>
        <dbReference type="PROSITE" id="PS50109"/>
    </source>
</evidence>
<dbReference type="PRINTS" id="PR00344">
    <property type="entry name" value="BCTRLSENSOR"/>
</dbReference>
<keyword evidence="6" id="KW-1133">Transmembrane helix</keyword>
<dbReference type="CDD" id="cd17546">
    <property type="entry name" value="REC_hyHK_CKI1_RcsC-like"/>
    <property type="match status" value="1"/>
</dbReference>
<dbReference type="Pfam" id="PF07696">
    <property type="entry name" value="7TMR-DISMED2"/>
    <property type="match status" value="1"/>
</dbReference>
<dbReference type="Gene3D" id="3.30.565.10">
    <property type="entry name" value="Histidine kinase-like ATPase, C-terminal domain"/>
    <property type="match status" value="1"/>
</dbReference>
<feature type="modified residue" description="4-aspartylphosphate" evidence="5">
    <location>
        <position position="724"/>
    </location>
</feature>
<feature type="transmembrane region" description="Helical" evidence="6">
    <location>
        <begin position="291"/>
        <end position="311"/>
    </location>
</feature>
<evidence type="ECO:0000256" key="2">
    <source>
        <dbReference type="ARBA" id="ARBA00012438"/>
    </source>
</evidence>
<dbReference type="InterPro" id="IPR011006">
    <property type="entry name" value="CheY-like_superfamily"/>
</dbReference>
<evidence type="ECO:0000256" key="1">
    <source>
        <dbReference type="ARBA" id="ARBA00000085"/>
    </source>
</evidence>
<keyword evidence="3 5" id="KW-0597">Phosphoprotein</keyword>
<comment type="catalytic activity">
    <reaction evidence="1">
        <text>ATP + protein L-histidine = ADP + protein N-phospho-L-histidine.</text>
        <dbReference type="EC" id="2.7.13.3"/>
    </reaction>
</comment>
<dbReference type="Pfam" id="PF00512">
    <property type="entry name" value="HisKA"/>
    <property type="match status" value="1"/>
</dbReference>
<evidence type="ECO:0000256" key="5">
    <source>
        <dbReference type="PROSITE-ProRule" id="PRU00169"/>
    </source>
</evidence>
<dbReference type="InterPro" id="IPR003661">
    <property type="entry name" value="HisK_dim/P_dom"/>
</dbReference>
<evidence type="ECO:0000256" key="4">
    <source>
        <dbReference type="ARBA" id="ARBA00023012"/>
    </source>
</evidence>
<keyword evidence="6" id="KW-0472">Membrane</keyword>
<dbReference type="PROSITE" id="PS50110">
    <property type="entry name" value="RESPONSE_REGULATORY"/>
    <property type="match status" value="1"/>
</dbReference>
<dbReference type="SMART" id="SM00388">
    <property type="entry name" value="HisKA"/>
    <property type="match status" value="1"/>
</dbReference>
<dbReference type="Pfam" id="PF02518">
    <property type="entry name" value="HATPase_c"/>
    <property type="match status" value="1"/>
</dbReference>
<feature type="transmembrane region" description="Helical" evidence="6">
    <location>
        <begin position="223"/>
        <end position="240"/>
    </location>
</feature>
<keyword evidence="6" id="KW-0812">Transmembrane</keyword>
<dbReference type="SUPFAM" id="SSF52172">
    <property type="entry name" value="CheY-like"/>
    <property type="match status" value="1"/>
</dbReference>
<dbReference type="InterPro" id="IPR011623">
    <property type="entry name" value="7TMR_DISM_rcpt_extracell_dom1"/>
</dbReference>
<evidence type="ECO:0000313" key="9">
    <source>
        <dbReference type="EMBL" id="XDU94179.1"/>
    </source>
</evidence>
<dbReference type="CDD" id="cd00082">
    <property type="entry name" value="HisKA"/>
    <property type="match status" value="1"/>
</dbReference>
<reference evidence="9" key="1">
    <citation type="submission" date="2024-07" db="EMBL/GenBank/DDBJ databases">
        <authorList>
            <person name="Biller S.J."/>
        </authorList>
    </citation>
    <scope>NUCLEOTIDE SEQUENCE</scope>
    <source>
        <strain evidence="9">WC2409</strain>
    </source>
</reference>
<organism evidence="9">
    <name type="scientific">Flavobacterium sp. WC2409</name>
    <dbReference type="NCBI Taxonomy" id="3234139"/>
    <lineage>
        <taxon>Bacteria</taxon>
        <taxon>Pseudomonadati</taxon>
        <taxon>Bacteroidota</taxon>
        <taxon>Flavobacteriia</taxon>
        <taxon>Flavobacteriales</taxon>
        <taxon>Flavobacteriaceae</taxon>
        <taxon>Flavobacterium</taxon>
    </lineage>
</organism>
<dbReference type="InterPro" id="IPR005467">
    <property type="entry name" value="His_kinase_dom"/>
</dbReference>
<feature type="domain" description="Histidine kinase" evidence="7">
    <location>
        <begin position="431"/>
        <end position="652"/>
    </location>
</feature>
<dbReference type="RefSeq" id="WP_369752315.1">
    <property type="nucleotide sequence ID" value="NZ_CP165625.1"/>
</dbReference>
<proteinExistence type="predicted"/>
<dbReference type="Gene3D" id="3.40.50.2300">
    <property type="match status" value="1"/>
</dbReference>
<dbReference type="PANTHER" id="PTHR45339:SF1">
    <property type="entry name" value="HYBRID SIGNAL TRANSDUCTION HISTIDINE KINASE J"/>
    <property type="match status" value="1"/>
</dbReference>
<dbReference type="SMART" id="SM00387">
    <property type="entry name" value="HATPase_c"/>
    <property type="match status" value="1"/>
</dbReference>
<dbReference type="InterPro" id="IPR001789">
    <property type="entry name" value="Sig_transdc_resp-reg_receiver"/>
</dbReference>
<dbReference type="AlphaFoldDB" id="A0AB39VYE2"/>
<feature type="transmembrane region" description="Helical" evidence="6">
    <location>
        <begin position="317"/>
        <end position="340"/>
    </location>
</feature>
<protein>
    <recommendedName>
        <fullName evidence="2">histidine kinase</fullName>
        <ecNumber evidence="2">2.7.13.3</ecNumber>
    </recommendedName>
</protein>
<dbReference type="Pfam" id="PF07695">
    <property type="entry name" value="7TMR-DISM_7TM"/>
    <property type="match status" value="1"/>
</dbReference>
<dbReference type="EMBL" id="CP165625">
    <property type="protein sequence ID" value="XDU94179.1"/>
    <property type="molecule type" value="Genomic_DNA"/>
</dbReference>
<dbReference type="Pfam" id="PF00072">
    <property type="entry name" value="Response_reg"/>
    <property type="match status" value="1"/>
</dbReference>
<keyword evidence="4" id="KW-0902">Two-component regulatory system</keyword>
<dbReference type="EC" id="2.7.13.3" evidence="2"/>
<dbReference type="InterPro" id="IPR036890">
    <property type="entry name" value="HATPase_C_sf"/>
</dbReference>
<feature type="domain" description="Response regulatory" evidence="8">
    <location>
        <begin position="674"/>
        <end position="794"/>
    </location>
</feature>
<evidence type="ECO:0000259" key="8">
    <source>
        <dbReference type="PROSITE" id="PS50110"/>
    </source>
</evidence>
<feature type="transmembrane region" description="Helical" evidence="6">
    <location>
        <begin position="347"/>
        <end position="365"/>
    </location>
</feature>
<dbReference type="SUPFAM" id="SSF47384">
    <property type="entry name" value="Homodimeric domain of signal transducing histidine kinase"/>
    <property type="match status" value="1"/>
</dbReference>
<dbReference type="PANTHER" id="PTHR45339">
    <property type="entry name" value="HYBRID SIGNAL TRANSDUCTION HISTIDINE KINASE J"/>
    <property type="match status" value="1"/>
</dbReference>
<dbReference type="Gene3D" id="2.60.40.2380">
    <property type="match status" value="1"/>
</dbReference>